<evidence type="ECO:0000259" key="1">
    <source>
        <dbReference type="Pfam" id="PF21560"/>
    </source>
</evidence>
<protein>
    <submittedName>
        <fullName evidence="2">Long tail fiber proximal subunit</fullName>
    </submittedName>
</protein>
<name>A0A0K1LQN2_9CAUD</name>
<gene>
    <name evidence="2" type="ORF">CPT_Miro263</name>
</gene>
<dbReference type="Proteomes" id="UP000222117">
    <property type="component" value="Segment"/>
</dbReference>
<evidence type="ECO:0000313" key="3">
    <source>
        <dbReference type="Proteomes" id="UP000222117"/>
    </source>
</evidence>
<sequence length="1257" mass="135501">MVAKSFRARSGLDAAGEKVINVGKADRNTLSDGVNVDFFNEFNGIQQYDPTRGYSQDMAIIYARRIWYAKQNIASPAGAFDESKWIATRNDPKWVYSNVTTPDGSIIESGSYIMADGRFTELLYLLPDNPTEGDVITFKDCGGLVGVNSILVKSNTRQIRLRTVQSAQYRLTHPYMIATFIYNGNVWRVAETLDNRDSEIVNATGTGSFQLQSGMTVFRNSATGKITLQLPKYANDGDVITTYDADKMNSINVAVLQIYPGSGHTISDGAITGVTSVTSQKSGFGMFIFDAQNSQWKVYDADNRVRLRRIYSDLNTVPNDYVFVTANPSGTIPNVTVTLPTDVADGDRVYVSLYMMGKNQNCTIKVKDGTTDKIRTNKNMMQFPQRKDYPPDDWFSVTSLAFNAASDYLPYIEFSYMKATKEWVVANYRPIVERVDATNRSRTGVIALAAQAEVNKNLEDNPNDETAITPMTLANKTATETRRGIARLATTAEVNKLSTDTYLDDVIVTPKKLNERTATETRRGLAEIATQAETNGSTDDITIVTPKKLHNRIASPTLTGILALVATGGDPNTNTDRSQAGTGVYDHSDYQKAVTPKTLREYKATQLQSGVVWLASETEVINGTVASSNVPTVVTPEMLHKKTSTDGRIGLIEIATQTETNAGTDYTRAVTPKTLNDRAATETLTGIIAIATTAEVSAGTVTNKAIVPSKLKGYLDDTSHITVATADGLTQSGTIWTTVNIGIQSATETQRGTLRVATQSETNAGTLDTVFVTPKKLHAKKATESAEGIIQVATAAETTAGTVANKAVSPKNLKNTIQVDTSWQATDLVRGTVKLSKGLGTWSGNDVAGSTLPDDGYAAVGVAVSPYELNLTLKHYLPIGAKAVDADKLDNLDSSQFIRRDIDQTVNGALTLTKETTVQANINSTADASFRVMNVSGDLNVGDGSSMGKLRLNGGSSNDWSIQASSSSGRIAMISTGNTGTVHLSVYNDTRGVVANVKFQAPEIQAIGKVTLGNDTVITAAGSVLSMGTNNKTTKILTSDAGNILAEESGNSYKVFTEKNAQTLLNPTYVRKAGDTMSGRLTVSNSSIIIAGQAAWSTLDAVTEASRGNWTAEITASAQYNLLPGYAVPVLEPDPINPEIMIVTRYTYVKAPGTLTQFGNGTAFTYQIWAPRPTSGTGVNALAQSFWIRQMNPITGKFDEWGRMYTSNNPPTAGEIGATSAVGTTVKNMTVTDWIKVGNVKIYPDPVTQTVKFEWVA</sequence>
<accession>A0A0K1LQN2</accession>
<evidence type="ECO:0000313" key="2">
    <source>
        <dbReference type="EMBL" id="AKU44847.1"/>
    </source>
</evidence>
<dbReference type="InterPro" id="IPR048391">
    <property type="entry name" value="Gp34_dom"/>
</dbReference>
<proteinExistence type="predicted"/>
<dbReference type="Pfam" id="PF21560">
    <property type="entry name" value="Gp34_2nd"/>
    <property type="match status" value="1"/>
</dbReference>
<feature type="domain" description="Long-tail fiber proximal subunit" evidence="1">
    <location>
        <begin position="1103"/>
        <end position="1205"/>
    </location>
</feature>
<organism evidence="2 3">
    <name type="scientific">Klebsiella phage Miro</name>
    <dbReference type="NCBI Taxonomy" id="1675608"/>
    <lineage>
        <taxon>Viruses</taxon>
        <taxon>Duplodnaviria</taxon>
        <taxon>Heunggongvirae</taxon>
        <taxon>Uroviricota</taxon>
        <taxon>Caudoviricetes</taxon>
        <taxon>Pantevenvirales</taxon>
        <taxon>Straboviridae</taxon>
        <taxon>Slopekvirus</taxon>
        <taxon>Klebsiella virus Miro</taxon>
    </lineage>
</organism>
<dbReference type="EMBL" id="KT001919">
    <property type="protein sequence ID" value="AKU44847.1"/>
    <property type="molecule type" value="Genomic_DNA"/>
</dbReference>
<reference evidence="2 3" key="1">
    <citation type="journal article" date="2015" name="Genome Announc.">
        <title>Complete Genome Sequence of Klebsiella pneumoniae Carbapenemase-Producing K. pneumoniae Myophage Miro.</title>
        <authorList>
            <person name="Mijalis E.M."/>
            <person name="Lessor L.E."/>
            <person name="Cahill J.L."/>
            <person name="Rasche E.S."/>
            <person name="Kuty Everett G.F."/>
        </authorList>
    </citation>
    <scope>NUCLEOTIDE SEQUENCE [LARGE SCALE GENOMIC DNA]</scope>
</reference>